<dbReference type="EMBL" id="CAADRP010001974">
    <property type="protein sequence ID" value="VFU58185.1"/>
    <property type="molecule type" value="Genomic_DNA"/>
</dbReference>
<organism evidence="1">
    <name type="scientific">Salix viminalis</name>
    <name type="common">Common osier</name>
    <name type="synonym">Basket willow</name>
    <dbReference type="NCBI Taxonomy" id="40686"/>
    <lineage>
        <taxon>Eukaryota</taxon>
        <taxon>Viridiplantae</taxon>
        <taxon>Streptophyta</taxon>
        <taxon>Embryophyta</taxon>
        <taxon>Tracheophyta</taxon>
        <taxon>Spermatophyta</taxon>
        <taxon>Magnoliopsida</taxon>
        <taxon>eudicotyledons</taxon>
        <taxon>Gunneridae</taxon>
        <taxon>Pentapetalae</taxon>
        <taxon>rosids</taxon>
        <taxon>fabids</taxon>
        <taxon>Malpighiales</taxon>
        <taxon>Salicaceae</taxon>
        <taxon>Saliceae</taxon>
        <taxon>Salix</taxon>
    </lineage>
</organism>
<accession>A0A6N2N8I0</accession>
<gene>
    <name evidence="1" type="ORF">SVIM_LOCUS423717</name>
</gene>
<evidence type="ECO:0000313" key="1">
    <source>
        <dbReference type="EMBL" id="VFU58185.1"/>
    </source>
</evidence>
<reference evidence="1" key="1">
    <citation type="submission" date="2019-03" db="EMBL/GenBank/DDBJ databases">
        <authorList>
            <person name="Mank J."/>
            <person name="Almeida P."/>
        </authorList>
    </citation>
    <scope>NUCLEOTIDE SEQUENCE</scope>
    <source>
        <strain evidence="1">78183</strain>
    </source>
</reference>
<name>A0A6N2N8I0_SALVM</name>
<dbReference type="AlphaFoldDB" id="A0A6N2N8I0"/>
<proteinExistence type="predicted"/>
<sequence>MVKPSPVSNNNLHPINLRYQLNKGMAIFTNSEIIAQGLHHGLAPAQGPVWQQILQAHSLHEYGKQPLGIPK</sequence>
<protein>
    <submittedName>
        <fullName evidence="1">Uncharacterized protein</fullName>
    </submittedName>
</protein>